<dbReference type="InterPro" id="IPR003591">
    <property type="entry name" value="Leu-rich_rpt_typical-subtyp"/>
</dbReference>
<dbReference type="PANTHER" id="PTHR24373:SF275">
    <property type="entry name" value="TIR DOMAIN-CONTAINING PROTEIN"/>
    <property type="match status" value="1"/>
</dbReference>
<dbReference type="InterPro" id="IPR050328">
    <property type="entry name" value="Dev_Immune_Receptor"/>
</dbReference>
<dbReference type="PANTHER" id="PTHR24373">
    <property type="entry name" value="SLIT RELATED LEUCINE-RICH REPEAT NEURONAL PROTEIN"/>
    <property type="match status" value="1"/>
</dbReference>
<keyword evidence="6" id="KW-1185">Reference proteome</keyword>
<protein>
    <submittedName>
        <fullName evidence="5">Uncharacterized protein</fullName>
    </submittedName>
</protein>
<dbReference type="AlphaFoldDB" id="A0AA38MKD5"/>
<evidence type="ECO:0000313" key="6">
    <source>
        <dbReference type="Proteomes" id="UP001168821"/>
    </source>
</evidence>
<dbReference type="EMBL" id="JALNTZ010000003">
    <property type="protein sequence ID" value="KAJ3659751.1"/>
    <property type="molecule type" value="Genomic_DNA"/>
</dbReference>
<dbReference type="Pfam" id="PF13855">
    <property type="entry name" value="LRR_8"/>
    <property type="match status" value="2"/>
</dbReference>
<sequence>MFAKILFVCFVFASLVAVISSSCRQSYVTICDSFEDFKSYKDVENINALMIGSEYGNTKKESIDLKGLNTINYYRYYKLTNLMIVNAIGDLQRSHATRCTYQKMALKYFTLYGNNIPKIEENHFPNFPLKMFSLVNNKIESIGKRAFADHKIENIDISDNLMEVIVSNSLPLTNVTKVVTIKNNKLTHIEPRSFPTSLKSLNLDGNKLRYIEEEALENLVDLQELSLSRNKFATIPKIKFLKQLLVFDISFNEIVTIQKGTFKDMRKLKLLDLSNNNIQSPTVLEWLITPGKQPSLTISLALNRLRDLDLQGVSLEKQSLTLYGNPWDCTTWAALKTKLSGHESRCDLEFLTKGNVPYCINYSVTDAADLYNNTWERDIANLREAVRKNEQNSDCTLADIRNKDLYPIDYGCVL</sequence>
<dbReference type="SUPFAM" id="SSF52058">
    <property type="entry name" value="L domain-like"/>
    <property type="match status" value="1"/>
</dbReference>
<keyword evidence="2 4" id="KW-0732">Signal</keyword>
<gene>
    <name evidence="5" type="ORF">Zmor_011424</name>
</gene>
<evidence type="ECO:0000256" key="2">
    <source>
        <dbReference type="ARBA" id="ARBA00022729"/>
    </source>
</evidence>
<proteinExistence type="predicted"/>
<dbReference type="PROSITE" id="PS51450">
    <property type="entry name" value="LRR"/>
    <property type="match status" value="3"/>
</dbReference>
<evidence type="ECO:0000256" key="4">
    <source>
        <dbReference type="SAM" id="SignalP"/>
    </source>
</evidence>
<dbReference type="SMART" id="SM00369">
    <property type="entry name" value="LRR_TYP"/>
    <property type="match status" value="5"/>
</dbReference>
<keyword evidence="1" id="KW-0433">Leucine-rich repeat</keyword>
<dbReference type="InterPro" id="IPR001611">
    <property type="entry name" value="Leu-rich_rpt"/>
</dbReference>
<dbReference type="Gene3D" id="3.80.10.10">
    <property type="entry name" value="Ribonuclease Inhibitor"/>
    <property type="match status" value="2"/>
</dbReference>
<name>A0AA38MKD5_9CUCU</name>
<keyword evidence="3" id="KW-0677">Repeat</keyword>
<dbReference type="InterPro" id="IPR032675">
    <property type="entry name" value="LRR_dom_sf"/>
</dbReference>
<dbReference type="Proteomes" id="UP001168821">
    <property type="component" value="Unassembled WGS sequence"/>
</dbReference>
<feature type="chain" id="PRO_5041263318" evidence="4">
    <location>
        <begin position="22"/>
        <end position="414"/>
    </location>
</feature>
<organism evidence="5 6">
    <name type="scientific">Zophobas morio</name>
    <dbReference type="NCBI Taxonomy" id="2755281"/>
    <lineage>
        <taxon>Eukaryota</taxon>
        <taxon>Metazoa</taxon>
        <taxon>Ecdysozoa</taxon>
        <taxon>Arthropoda</taxon>
        <taxon>Hexapoda</taxon>
        <taxon>Insecta</taxon>
        <taxon>Pterygota</taxon>
        <taxon>Neoptera</taxon>
        <taxon>Endopterygota</taxon>
        <taxon>Coleoptera</taxon>
        <taxon>Polyphaga</taxon>
        <taxon>Cucujiformia</taxon>
        <taxon>Tenebrionidae</taxon>
        <taxon>Zophobas</taxon>
    </lineage>
</organism>
<reference evidence="5" key="1">
    <citation type="journal article" date="2023" name="G3 (Bethesda)">
        <title>Whole genome assemblies of Zophobas morio and Tenebrio molitor.</title>
        <authorList>
            <person name="Kaur S."/>
            <person name="Stinson S.A."/>
            <person name="diCenzo G.C."/>
        </authorList>
    </citation>
    <scope>NUCLEOTIDE SEQUENCE</scope>
    <source>
        <strain evidence="5">QUZm001</strain>
    </source>
</reference>
<dbReference type="PROSITE" id="PS51257">
    <property type="entry name" value="PROKAR_LIPOPROTEIN"/>
    <property type="match status" value="1"/>
</dbReference>
<feature type="signal peptide" evidence="4">
    <location>
        <begin position="1"/>
        <end position="21"/>
    </location>
</feature>
<evidence type="ECO:0000313" key="5">
    <source>
        <dbReference type="EMBL" id="KAJ3659751.1"/>
    </source>
</evidence>
<dbReference type="InterPro" id="IPR026906">
    <property type="entry name" value="LRR_5"/>
</dbReference>
<dbReference type="Pfam" id="PF13306">
    <property type="entry name" value="LRR_5"/>
    <property type="match status" value="1"/>
</dbReference>
<evidence type="ECO:0000256" key="1">
    <source>
        <dbReference type="ARBA" id="ARBA00022614"/>
    </source>
</evidence>
<accession>A0AA38MKD5</accession>
<evidence type="ECO:0000256" key="3">
    <source>
        <dbReference type="ARBA" id="ARBA00022737"/>
    </source>
</evidence>
<comment type="caution">
    <text evidence="5">The sequence shown here is derived from an EMBL/GenBank/DDBJ whole genome shotgun (WGS) entry which is preliminary data.</text>
</comment>